<accession>A0A2K3V2B3</accession>
<feature type="signal peptide" evidence="6">
    <location>
        <begin position="1"/>
        <end position="18"/>
    </location>
</feature>
<dbReference type="InterPro" id="IPR017853">
    <property type="entry name" value="GH"/>
</dbReference>
<feature type="repeat" description="TPR" evidence="4">
    <location>
        <begin position="24"/>
        <end position="57"/>
    </location>
</feature>
<feature type="active site" description="Nucleophile" evidence="5">
    <location>
        <position position="340"/>
    </location>
</feature>
<evidence type="ECO:0000313" key="8">
    <source>
        <dbReference type="EMBL" id="PNY82922.1"/>
    </source>
</evidence>
<feature type="chain" id="PRO_5014474629" description="GH26 domain-containing protein" evidence="6">
    <location>
        <begin position="19"/>
        <end position="522"/>
    </location>
</feature>
<feature type="domain" description="GH26" evidence="7">
    <location>
        <begin position="94"/>
        <end position="416"/>
    </location>
</feature>
<dbReference type="PANTHER" id="PTHR40079">
    <property type="entry name" value="MANNAN ENDO-1,4-BETA-MANNOSIDASE E-RELATED"/>
    <property type="match status" value="1"/>
</dbReference>
<gene>
    <name evidence="8" type="ORF">CVO96_07750</name>
</gene>
<organism evidence="8 9">
    <name type="scientific">Deinococcus koreensis</name>
    <dbReference type="NCBI Taxonomy" id="2054903"/>
    <lineage>
        <taxon>Bacteria</taxon>
        <taxon>Thermotogati</taxon>
        <taxon>Deinococcota</taxon>
        <taxon>Deinococci</taxon>
        <taxon>Deinococcales</taxon>
        <taxon>Deinococcaceae</taxon>
        <taxon>Deinococcus</taxon>
    </lineage>
</organism>
<reference evidence="8 9" key="1">
    <citation type="submission" date="2018-01" db="EMBL/GenBank/DDBJ databases">
        <title>Deinococcus koreensis sp. nov., a radiation-resistant bacterium isolated from river water.</title>
        <authorList>
            <person name="Choi A."/>
        </authorList>
    </citation>
    <scope>NUCLEOTIDE SEQUENCE [LARGE SCALE GENOMIC DNA]</scope>
    <source>
        <strain evidence="8 9">SJW1-2</strain>
    </source>
</reference>
<dbReference type="Gene3D" id="1.25.40.10">
    <property type="entry name" value="Tetratricopeptide repeat domain"/>
    <property type="match status" value="1"/>
</dbReference>
<dbReference type="InterPro" id="IPR022790">
    <property type="entry name" value="GH26_dom"/>
</dbReference>
<dbReference type="InterPro" id="IPR011990">
    <property type="entry name" value="TPR-like_helical_dom_sf"/>
</dbReference>
<dbReference type="AlphaFoldDB" id="A0A2K3V2B3"/>
<dbReference type="GO" id="GO:0006080">
    <property type="term" value="P:substituted mannan metabolic process"/>
    <property type="evidence" value="ECO:0007669"/>
    <property type="project" value="InterPro"/>
</dbReference>
<comment type="similarity">
    <text evidence="1 5">Belongs to the glycosyl hydrolase 26 family.</text>
</comment>
<dbReference type="Gene3D" id="3.20.20.80">
    <property type="entry name" value="Glycosidases"/>
    <property type="match status" value="1"/>
</dbReference>
<keyword evidence="2 5" id="KW-0378">Hydrolase</keyword>
<dbReference type="SUPFAM" id="SSF48452">
    <property type="entry name" value="TPR-like"/>
    <property type="match status" value="1"/>
</dbReference>
<dbReference type="InterPro" id="IPR019734">
    <property type="entry name" value="TPR_rpt"/>
</dbReference>
<evidence type="ECO:0000256" key="5">
    <source>
        <dbReference type="PROSITE-ProRule" id="PRU01100"/>
    </source>
</evidence>
<dbReference type="PROSITE" id="PS50005">
    <property type="entry name" value="TPR"/>
    <property type="match status" value="1"/>
</dbReference>
<dbReference type="SUPFAM" id="SSF51445">
    <property type="entry name" value="(Trans)glycosidases"/>
    <property type="match status" value="1"/>
</dbReference>
<dbReference type="GO" id="GO:0016985">
    <property type="term" value="F:mannan endo-1,4-beta-mannosidase activity"/>
    <property type="evidence" value="ECO:0007669"/>
    <property type="project" value="InterPro"/>
</dbReference>
<keyword evidence="6" id="KW-0732">Signal</keyword>
<evidence type="ECO:0000313" key="9">
    <source>
        <dbReference type="Proteomes" id="UP000236379"/>
    </source>
</evidence>
<dbReference type="Proteomes" id="UP000236379">
    <property type="component" value="Unassembled WGS sequence"/>
</dbReference>
<evidence type="ECO:0000256" key="6">
    <source>
        <dbReference type="SAM" id="SignalP"/>
    </source>
</evidence>
<dbReference type="EMBL" id="PPPD01000001">
    <property type="protein sequence ID" value="PNY82922.1"/>
    <property type="molecule type" value="Genomic_DNA"/>
</dbReference>
<sequence>MSLLVPLLALTLAGPVGAAPPTSPDQWYAQGQKELKAGRSAQAALAFRRAAELNPSAANWRALGDALVGAGDLAGASDAYARAIQGYRDRGDTVTARALENKTAPYRQDAGLYVLNAATAAPVPGCAPKPARFEPASGLYLGMYVDETALRGSQISLGPGLEGGFAVYFRYFKLQPGIGEVFPARLAQAAKQAGGALHIALEPAIPLRQVTEATLLPFARAAANSGVPIFLRFAAEFNDPANEWSRDPALYRAKFRLVHDVMAREAPNVAMVWMAMPSRLEVLDSYYPGADAVDWVGLSLYSVPYRNGNLKEPTLNESPLDVLKPIYDKYACTHPIQVSEYGASHRSSAAPGQDFTGFALARLRELYWGAALKYPRLKNINWLNLDMLSSAFVQDRGEGRRNDYRLSGVPAKLAAFRELRDVGAFRTRFDPASPVRVPQPFPTRLKVQEDVQGALWVKTLDAGVKVALTLDGRPVPTAAALPYRFTLRAAELTPGPHTLELKVTSARGQAVLSRKQAFEVGR</sequence>
<comment type="caution">
    <text evidence="8">The sequence shown here is derived from an EMBL/GenBank/DDBJ whole genome shotgun (WGS) entry which is preliminary data.</text>
</comment>
<evidence type="ECO:0000256" key="1">
    <source>
        <dbReference type="ARBA" id="ARBA00007754"/>
    </source>
</evidence>
<keyword evidence="9" id="KW-1185">Reference proteome</keyword>
<evidence type="ECO:0000256" key="3">
    <source>
        <dbReference type="ARBA" id="ARBA00023295"/>
    </source>
</evidence>
<keyword evidence="3 5" id="KW-0326">Glycosidase</keyword>
<feature type="active site" description="Proton donor" evidence="5">
    <location>
        <position position="236"/>
    </location>
</feature>
<evidence type="ECO:0000256" key="2">
    <source>
        <dbReference type="ARBA" id="ARBA00022801"/>
    </source>
</evidence>
<protein>
    <recommendedName>
        <fullName evidence="7">GH26 domain-containing protein</fullName>
    </recommendedName>
</protein>
<dbReference type="PANTHER" id="PTHR40079:SF4">
    <property type="entry name" value="GH26 DOMAIN-CONTAINING PROTEIN-RELATED"/>
    <property type="match status" value="1"/>
</dbReference>
<dbReference type="PROSITE" id="PS51764">
    <property type="entry name" value="GH26"/>
    <property type="match status" value="1"/>
</dbReference>
<keyword evidence="4" id="KW-0802">TPR repeat</keyword>
<evidence type="ECO:0000259" key="7">
    <source>
        <dbReference type="PROSITE" id="PS51764"/>
    </source>
</evidence>
<proteinExistence type="inferred from homology"/>
<name>A0A2K3V2B3_9DEIO</name>
<dbReference type="InterPro" id="IPR000805">
    <property type="entry name" value="Glyco_hydro_26"/>
</dbReference>
<evidence type="ECO:0000256" key="4">
    <source>
        <dbReference type="PROSITE-ProRule" id="PRU00339"/>
    </source>
</evidence>
<dbReference type="OrthoDB" id="9802773at2"/>